<reference evidence="2" key="1">
    <citation type="journal article" date="2022" name="Mol. Ecol. Resour.">
        <title>The genomes of chicory, endive, great burdock and yacon provide insights into Asteraceae palaeo-polyploidization history and plant inulin production.</title>
        <authorList>
            <person name="Fan W."/>
            <person name="Wang S."/>
            <person name="Wang H."/>
            <person name="Wang A."/>
            <person name="Jiang F."/>
            <person name="Liu H."/>
            <person name="Zhao H."/>
            <person name="Xu D."/>
            <person name="Zhang Y."/>
        </authorList>
    </citation>
    <scope>NUCLEOTIDE SEQUENCE [LARGE SCALE GENOMIC DNA]</scope>
    <source>
        <strain evidence="2">cv. Niubang</strain>
    </source>
</reference>
<dbReference type="EMBL" id="CM042057">
    <property type="protein sequence ID" value="KAI3693001.1"/>
    <property type="molecule type" value="Genomic_DNA"/>
</dbReference>
<reference evidence="1 2" key="2">
    <citation type="journal article" date="2022" name="Mol. Ecol. Resour.">
        <title>The genomes of chicory, endive, great burdock and yacon provide insights into Asteraceae paleo-polyploidization history and plant inulin production.</title>
        <authorList>
            <person name="Fan W."/>
            <person name="Wang S."/>
            <person name="Wang H."/>
            <person name="Wang A."/>
            <person name="Jiang F."/>
            <person name="Liu H."/>
            <person name="Zhao H."/>
            <person name="Xu D."/>
            <person name="Zhang Y."/>
        </authorList>
    </citation>
    <scope>NUCLEOTIDE SEQUENCE [LARGE SCALE GENOMIC DNA]</scope>
    <source>
        <strain evidence="2">cv. Niubang</strain>
    </source>
</reference>
<organism evidence="1 2">
    <name type="scientific">Arctium lappa</name>
    <name type="common">Greater burdock</name>
    <name type="synonym">Lappa major</name>
    <dbReference type="NCBI Taxonomy" id="4217"/>
    <lineage>
        <taxon>Eukaryota</taxon>
        <taxon>Viridiplantae</taxon>
        <taxon>Streptophyta</taxon>
        <taxon>Embryophyta</taxon>
        <taxon>Tracheophyta</taxon>
        <taxon>Spermatophyta</taxon>
        <taxon>Magnoliopsida</taxon>
        <taxon>eudicotyledons</taxon>
        <taxon>Gunneridae</taxon>
        <taxon>Pentapetalae</taxon>
        <taxon>asterids</taxon>
        <taxon>campanulids</taxon>
        <taxon>Asterales</taxon>
        <taxon>Asteraceae</taxon>
        <taxon>Carduoideae</taxon>
        <taxon>Cardueae</taxon>
        <taxon>Arctiinae</taxon>
        <taxon>Arctium</taxon>
    </lineage>
</organism>
<sequence length="307" mass="34432">MSVEEVLAYEASVLDDLFEDRDTDALNAMFSESTPEELHLSLIHVQLPEPSVVPTVPSFSEFEFPDPNVLQPDDVDQNVNLNADVTAEEELPYQKKPGSLEHQAEFVREPLLIDQAQLLGFQDKSLEYQKGYIRMLQIMGRTCKDVRRKSEILEVIRLQAKHEESENQRLAENDHMPRLERIWTENVIDAIKDRIRFRQAIRRDGEADVCGLCFDLGIDLISSREIAFLGFRGGIGVLGCGDPECDQGSSAQKHLGVPHPGVTGDREQTRDHPTREPRGSEPGPNPGEADPSVEWLISGRGPIGPFL</sequence>
<gene>
    <name evidence="1" type="ORF">L6452_32827</name>
</gene>
<evidence type="ECO:0000313" key="2">
    <source>
        <dbReference type="Proteomes" id="UP001055879"/>
    </source>
</evidence>
<dbReference type="Proteomes" id="UP001055879">
    <property type="component" value="Linkage Group LG11"/>
</dbReference>
<comment type="caution">
    <text evidence="1">The sequence shown here is derived from an EMBL/GenBank/DDBJ whole genome shotgun (WGS) entry which is preliminary data.</text>
</comment>
<keyword evidence="2" id="KW-1185">Reference proteome</keyword>
<name>A0ACB8Z6B0_ARCLA</name>
<protein>
    <submittedName>
        <fullName evidence="1">Uncharacterized protein</fullName>
    </submittedName>
</protein>
<accession>A0ACB8Z6B0</accession>
<proteinExistence type="predicted"/>
<evidence type="ECO:0000313" key="1">
    <source>
        <dbReference type="EMBL" id="KAI3693001.1"/>
    </source>
</evidence>